<dbReference type="OrthoDB" id="2671396at2759"/>
<dbReference type="InterPro" id="IPR014722">
    <property type="entry name" value="Rib_uL2_dom2"/>
</dbReference>
<dbReference type="InterPro" id="IPR032418">
    <property type="entry name" value="E1_FCCH"/>
</dbReference>
<dbReference type="Gene3D" id="3.40.50.12550">
    <property type="entry name" value="Ubiquitin-activating enzyme E1, inactive adenylation domain, subdomain 2"/>
    <property type="match status" value="1"/>
</dbReference>
<dbReference type="SUPFAM" id="SSF69572">
    <property type="entry name" value="Activating enzymes of the ubiquitin-like proteins"/>
    <property type="match status" value="1"/>
</dbReference>
<dbReference type="Proteomes" id="UP000719766">
    <property type="component" value="Unassembled WGS sequence"/>
</dbReference>
<dbReference type="SMART" id="SM00739">
    <property type="entry name" value="KOW"/>
    <property type="match status" value="3"/>
</dbReference>
<protein>
    <recommendedName>
        <fullName evidence="1">KOW domain-containing protein</fullName>
    </recommendedName>
</protein>
<feature type="domain" description="KOW" evidence="1">
    <location>
        <begin position="12"/>
        <end position="39"/>
    </location>
</feature>
<proteinExistence type="predicted"/>
<feature type="domain" description="KOW" evidence="1">
    <location>
        <begin position="218"/>
        <end position="245"/>
    </location>
</feature>
<dbReference type="Gene3D" id="2.30.30.30">
    <property type="match status" value="1"/>
</dbReference>
<dbReference type="EMBL" id="JABBWE010000044">
    <property type="protein sequence ID" value="KAG1791227.1"/>
    <property type="molecule type" value="Genomic_DNA"/>
</dbReference>
<evidence type="ECO:0000313" key="3">
    <source>
        <dbReference type="Proteomes" id="UP000719766"/>
    </source>
</evidence>
<reference evidence="2" key="1">
    <citation type="journal article" date="2020" name="New Phytol.">
        <title>Comparative genomics reveals dynamic genome evolution in host specialist ectomycorrhizal fungi.</title>
        <authorList>
            <person name="Lofgren L.A."/>
            <person name="Nguyen N.H."/>
            <person name="Vilgalys R."/>
            <person name="Ruytinx J."/>
            <person name="Liao H.L."/>
            <person name="Branco S."/>
            <person name="Kuo A."/>
            <person name="LaButti K."/>
            <person name="Lipzen A."/>
            <person name="Andreopoulos W."/>
            <person name="Pangilinan J."/>
            <person name="Riley R."/>
            <person name="Hundley H."/>
            <person name="Na H."/>
            <person name="Barry K."/>
            <person name="Grigoriev I.V."/>
            <person name="Stajich J.E."/>
            <person name="Kennedy P.G."/>
        </authorList>
    </citation>
    <scope>NUCLEOTIDE SEQUENCE</scope>
    <source>
        <strain evidence="2">S12</strain>
    </source>
</reference>
<feature type="domain" description="KOW" evidence="1">
    <location>
        <begin position="66"/>
        <end position="93"/>
    </location>
</feature>
<dbReference type="InterPro" id="IPR035985">
    <property type="entry name" value="Ubiquitin-activating_enz"/>
</dbReference>
<dbReference type="SUPFAM" id="SSF50104">
    <property type="entry name" value="Translation proteins SH3-like domain"/>
    <property type="match status" value="1"/>
</dbReference>
<dbReference type="RefSeq" id="XP_041158112.1">
    <property type="nucleotide sequence ID" value="XM_041306942.1"/>
</dbReference>
<name>A0A9P7DES0_9AGAM</name>
<dbReference type="GeneID" id="64600706"/>
<dbReference type="InterPro" id="IPR005824">
    <property type="entry name" value="KOW"/>
</dbReference>
<dbReference type="InterPro" id="IPR042302">
    <property type="entry name" value="E1_FCCH_sf"/>
</dbReference>
<sequence length="499" mass="55390">MKIAERVFSLEFLRVGDSARVIIGEFGAEIGEVVSTDHTFGSVRLEYSIEGDKIQSEVRLQDVERVFWVGDTVRVVAGIYLGLEGHIVQMMDDIFHICQTSTKEEVKVSKYHLDRRSLKHTLQAQLPTQQFFEPPPDPDDIQIGDVIQVLFREHIGKCGVVDWFPSGGTMLWFWDVNPMLTTGDDTNLGPPSIQVPAVMVQRMRLPPTIKFTKDRGYDVRPGDVVSVARGPEYEATGVVQSVNVPEACLTILSTRDHTITNVPIRFVMKLRNANGYRATLYNIGSEDCTVAIHGQKRTILKRPDVVTSYGMRLNGAILEGNDLVSFFPSSSITNASLSSSNVLSHWTTNPEDIDLVLNPSGPATDNRTANLNSSASDPWTVNEGDIQDNIEARAKKHGDNAETRGLFGSVFNDFGSKIYLCGSYRRASSYWNNCVSGKNKEWLVTCLDESRQSLEDGDFVTFTEVQDMTELNGCNPCKVTVKGPDTFTIGDTPDLGEYV</sequence>
<dbReference type="Gene3D" id="2.40.30.180">
    <property type="entry name" value="Ubiquitin-activating enzyme E1, FCCH domain"/>
    <property type="match status" value="1"/>
</dbReference>
<evidence type="ECO:0000313" key="2">
    <source>
        <dbReference type="EMBL" id="KAG1791227.1"/>
    </source>
</evidence>
<comment type="caution">
    <text evidence="2">The sequence shown here is derived from an EMBL/GenBank/DDBJ whole genome shotgun (WGS) entry which is preliminary data.</text>
</comment>
<dbReference type="GO" id="GO:0008641">
    <property type="term" value="F:ubiquitin-like modifier activating enzyme activity"/>
    <property type="evidence" value="ECO:0007669"/>
    <property type="project" value="InterPro"/>
</dbReference>
<gene>
    <name evidence="2" type="ORF">HD556DRAFT_1445493</name>
</gene>
<accession>A0A9P7DES0</accession>
<keyword evidence="3" id="KW-1185">Reference proteome</keyword>
<dbReference type="Pfam" id="PF16190">
    <property type="entry name" value="E1_FCCH"/>
    <property type="match status" value="1"/>
</dbReference>
<dbReference type="AlphaFoldDB" id="A0A9P7DES0"/>
<dbReference type="InterPro" id="IPR008991">
    <property type="entry name" value="Translation_prot_SH3-like_sf"/>
</dbReference>
<organism evidence="2 3">
    <name type="scientific">Suillus plorans</name>
    <dbReference type="NCBI Taxonomy" id="116603"/>
    <lineage>
        <taxon>Eukaryota</taxon>
        <taxon>Fungi</taxon>
        <taxon>Dikarya</taxon>
        <taxon>Basidiomycota</taxon>
        <taxon>Agaricomycotina</taxon>
        <taxon>Agaricomycetes</taxon>
        <taxon>Agaricomycetidae</taxon>
        <taxon>Boletales</taxon>
        <taxon>Suillineae</taxon>
        <taxon>Suillaceae</taxon>
        <taxon>Suillus</taxon>
    </lineage>
</organism>
<evidence type="ECO:0000259" key="1">
    <source>
        <dbReference type="SMART" id="SM00739"/>
    </source>
</evidence>